<evidence type="ECO:0000256" key="7">
    <source>
        <dbReference type="SAM" id="MobiDB-lite"/>
    </source>
</evidence>
<evidence type="ECO:0000256" key="4">
    <source>
        <dbReference type="ARBA" id="ARBA00022692"/>
    </source>
</evidence>
<feature type="transmembrane region" description="Helical" evidence="8">
    <location>
        <begin position="135"/>
        <end position="157"/>
    </location>
</feature>
<feature type="transmembrane region" description="Helical" evidence="8">
    <location>
        <begin position="339"/>
        <end position="359"/>
    </location>
</feature>
<evidence type="ECO:0000256" key="8">
    <source>
        <dbReference type="SAM" id="Phobius"/>
    </source>
</evidence>
<dbReference type="InterPro" id="IPR045276">
    <property type="entry name" value="YbiO_bact"/>
</dbReference>
<dbReference type="Gene3D" id="2.30.30.60">
    <property type="match status" value="1"/>
</dbReference>
<feature type="transmembrane region" description="Helical" evidence="8">
    <location>
        <begin position="523"/>
        <end position="542"/>
    </location>
</feature>
<feature type="transmembrane region" description="Helical" evidence="8">
    <location>
        <begin position="190"/>
        <end position="209"/>
    </location>
</feature>
<feature type="transmembrane region" description="Helical" evidence="8">
    <location>
        <begin position="435"/>
        <end position="456"/>
    </location>
</feature>
<evidence type="ECO:0000256" key="1">
    <source>
        <dbReference type="ARBA" id="ARBA00004651"/>
    </source>
</evidence>
<evidence type="ECO:0000256" key="3">
    <source>
        <dbReference type="ARBA" id="ARBA00022475"/>
    </source>
</evidence>
<feature type="domain" description="Mechanosensitive ion channel MscS" evidence="9">
    <location>
        <begin position="569"/>
        <end position="632"/>
    </location>
</feature>
<dbReference type="InterPro" id="IPR011066">
    <property type="entry name" value="MscS_channel_C_sf"/>
</dbReference>
<dbReference type="SUPFAM" id="SSF50182">
    <property type="entry name" value="Sm-like ribonucleoproteins"/>
    <property type="match status" value="1"/>
</dbReference>
<dbReference type="InterPro" id="IPR049278">
    <property type="entry name" value="MS_channel_C"/>
</dbReference>
<sequence>MQIQRVARHLTPLILVILVVLGCSDYSSASQPAPTTVSQTDVTARVAGLSDEEARKLLISELEKTASQDETLKKLGPDSNSPLARLLNVLDTKSDVSEQGTRQLLQALPKVGADLSTSFRKLCPYNTSTGAMENLLWVLFFLATGIIIELLFVHLVVRRIFANVASFTIPTAITGVDKLIASITQELPNFLRLLIYFCGSYVIFVSFIWTDSPNVQMFFLAILILSTLIRAFAILTRMFLSPQSPLFRIAPINCHLAGIGYRALLITFSYILTVMMFGIVLKKLGLSAPTLRLYFLFNATFLLSATGACILFYRKQVADAIIQSPSEYGECASWGRNQFAAIWHLLALAYLVLLWILLFNDIIDPAQENRGAFLLSFFVVPIWMVSDKLLQWLVKYAMATLKIHLETYEDSGEVSEADILQREQGKKTFMKTMTVARTGLVILILIWIAGLWNIYIPVFSNLSGVVFDTLIILTVAIIFWQFISNWIEQKIEESLPADKEKKEDEDDWGASANRGRSYTLLPMLRKFIGTILVTMVTMTILSSMGVDIGPLLAGAGVVGLAVGFGAQKLVADMFSGFFYLLDDAFRVGEYIEAGGITGTVENISLRNVMLRHHRGMLQIVPHSDLGPITNYMRGGLIVKFNLDFPYDAEIDQIRKIIKKVGQAMQEDEEFKNDFIRPLKSQGVREITNSVMTIRVKFTAKPGAHFLIRREAYKRITEALRAKGIHYAHRKVIVDIPSQPGSTEEHIASAAGAATGELIQQEEQKAAEASTRQK</sequence>
<dbReference type="InterPro" id="IPR010920">
    <property type="entry name" value="LSM_dom_sf"/>
</dbReference>
<dbReference type="GO" id="GO:0005886">
    <property type="term" value="C:plasma membrane"/>
    <property type="evidence" value="ECO:0007669"/>
    <property type="project" value="UniProtKB-SubCell"/>
</dbReference>
<feature type="transmembrane region" description="Helical" evidence="8">
    <location>
        <begin position="548"/>
        <end position="566"/>
    </location>
</feature>
<feature type="transmembrane region" description="Helical" evidence="8">
    <location>
        <begin position="215"/>
        <end position="240"/>
    </location>
</feature>
<dbReference type="EMBL" id="FRFE01000036">
    <property type="protein sequence ID" value="SHO52454.1"/>
    <property type="molecule type" value="Genomic_DNA"/>
</dbReference>
<gene>
    <name evidence="12" type="ORF">SAMN02745220_04569</name>
</gene>
<keyword evidence="3" id="KW-1003">Cell membrane</keyword>
<evidence type="ECO:0000259" key="10">
    <source>
        <dbReference type="Pfam" id="PF21082"/>
    </source>
</evidence>
<dbReference type="PANTHER" id="PTHR30460">
    <property type="entry name" value="MODERATE CONDUCTANCE MECHANOSENSITIVE CHANNEL YBIO"/>
    <property type="match status" value="1"/>
</dbReference>
<dbReference type="STRING" id="1121416.SAMN02745220_04569"/>
<dbReference type="InterPro" id="IPR023408">
    <property type="entry name" value="MscS_beta-dom_sf"/>
</dbReference>
<dbReference type="AlphaFoldDB" id="A0A1M7YII5"/>
<dbReference type="Pfam" id="PF21082">
    <property type="entry name" value="MS_channel_3rd"/>
    <property type="match status" value="1"/>
</dbReference>
<evidence type="ECO:0000259" key="9">
    <source>
        <dbReference type="Pfam" id="PF00924"/>
    </source>
</evidence>
<comment type="similarity">
    <text evidence="2">Belongs to the MscS (TC 1.A.23) family.</text>
</comment>
<organism evidence="12 13">
    <name type="scientific">Desulfopila aestuarii DSM 18488</name>
    <dbReference type="NCBI Taxonomy" id="1121416"/>
    <lineage>
        <taxon>Bacteria</taxon>
        <taxon>Pseudomonadati</taxon>
        <taxon>Thermodesulfobacteriota</taxon>
        <taxon>Desulfobulbia</taxon>
        <taxon>Desulfobulbales</taxon>
        <taxon>Desulfocapsaceae</taxon>
        <taxon>Desulfopila</taxon>
    </lineage>
</organism>
<dbReference type="Gene3D" id="3.30.70.100">
    <property type="match status" value="1"/>
</dbReference>
<dbReference type="PANTHER" id="PTHR30460:SF0">
    <property type="entry name" value="MODERATE CONDUCTANCE MECHANOSENSITIVE CHANNEL YBIO"/>
    <property type="match status" value="1"/>
</dbReference>
<proteinExistence type="inferred from homology"/>
<dbReference type="Pfam" id="PF00924">
    <property type="entry name" value="MS_channel_2nd"/>
    <property type="match status" value="1"/>
</dbReference>
<dbReference type="PROSITE" id="PS51257">
    <property type="entry name" value="PROKAR_LIPOPROTEIN"/>
    <property type="match status" value="1"/>
</dbReference>
<dbReference type="SUPFAM" id="SSF82689">
    <property type="entry name" value="Mechanosensitive channel protein MscS (YggB), C-terminal domain"/>
    <property type="match status" value="1"/>
</dbReference>
<feature type="domain" description="Mechanosensitive ion channel transmembrane helices 2/3" evidence="11">
    <location>
        <begin position="531"/>
        <end position="567"/>
    </location>
</feature>
<keyword evidence="6 8" id="KW-0472">Membrane</keyword>
<dbReference type="GO" id="GO:0008381">
    <property type="term" value="F:mechanosensitive monoatomic ion channel activity"/>
    <property type="evidence" value="ECO:0007669"/>
    <property type="project" value="InterPro"/>
</dbReference>
<feature type="transmembrane region" description="Helical" evidence="8">
    <location>
        <begin position="293"/>
        <end position="313"/>
    </location>
</feature>
<name>A0A1M7YII5_9BACT</name>
<dbReference type="Proteomes" id="UP000184603">
    <property type="component" value="Unassembled WGS sequence"/>
</dbReference>
<feature type="transmembrane region" description="Helical" evidence="8">
    <location>
        <begin position="261"/>
        <end position="281"/>
    </location>
</feature>
<evidence type="ECO:0000256" key="6">
    <source>
        <dbReference type="ARBA" id="ARBA00023136"/>
    </source>
</evidence>
<evidence type="ECO:0000259" key="11">
    <source>
        <dbReference type="Pfam" id="PF21088"/>
    </source>
</evidence>
<feature type="domain" description="Mechanosensitive ion channel MscS C-terminal" evidence="10">
    <location>
        <begin position="638"/>
        <end position="725"/>
    </location>
</feature>
<dbReference type="RefSeq" id="WP_073616021.1">
    <property type="nucleotide sequence ID" value="NZ_FRFE01000036.1"/>
</dbReference>
<protein>
    <submittedName>
        <fullName evidence="12">Small-conductance mechanosensitive channel</fullName>
    </submittedName>
</protein>
<evidence type="ECO:0000313" key="13">
    <source>
        <dbReference type="Proteomes" id="UP000184603"/>
    </source>
</evidence>
<dbReference type="InterPro" id="IPR011014">
    <property type="entry name" value="MscS_channel_TM-2"/>
</dbReference>
<dbReference type="InterPro" id="IPR006685">
    <property type="entry name" value="MscS_channel_2nd"/>
</dbReference>
<feature type="region of interest" description="Disordered" evidence="7">
    <location>
        <begin position="750"/>
        <end position="773"/>
    </location>
</feature>
<dbReference type="SUPFAM" id="SSF82861">
    <property type="entry name" value="Mechanosensitive channel protein MscS (YggB), transmembrane region"/>
    <property type="match status" value="1"/>
</dbReference>
<keyword evidence="4 8" id="KW-0812">Transmembrane</keyword>
<evidence type="ECO:0000256" key="5">
    <source>
        <dbReference type="ARBA" id="ARBA00022989"/>
    </source>
</evidence>
<dbReference type="OrthoDB" id="9784565at2"/>
<comment type="subcellular location">
    <subcellularLocation>
        <location evidence="1">Cell membrane</location>
        <topology evidence="1">Multi-pass membrane protein</topology>
    </subcellularLocation>
</comment>
<feature type="transmembrane region" description="Helical" evidence="8">
    <location>
        <begin position="371"/>
        <end position="390"/>
    </location>
</feature>
<keyword evidence="13" id="KW-1185">Reference proteome</keyword>
<accession>A0A1M7YII5</accession>
<dbReference type="Gene3D" id="1.10.287.1260">
    <property type="match status" value="1"/>
</dbReference>
<evidence type="ECO:0000256" key="2">
    <source>
        <dbReference type="ARBA" id="ARBA00008017"/>
    </source>
</evidence>
<dbReference type="Pfam" id="PF21088">
    <property type="entry name" value="MS_channel_1st"/>
    <property type="match status" value="1"/>
</dbReference>
<keyword evidence="5 8" id="KW-1133">Transmembrane helix</keyword>
<evidence type="ECO:0000313" key="12">
    <source>
        <dbReference type="EMBL" id="SHO52454.1"/>
    </source>
</evidence>
<feature type="transmembrane region" description="Helical" evidence="8">
    <location>
        <begin position="462"/>
        <end position="483"/>
    </location>
</feature>
<reference evidence="12 13" key="1">
    <citation type="submission" date="2016-12" db="EMBL/GenBank/DDBJ databases">
        <authorList>
            <person name="Song W.-J."/>
            <person name="Kurnit D.M."/>
        </authorList>
    </citation>
    <scope>NUCLEOTIDE SEQUENCE [LARGE SCALE GENOMIC DNA]</scope>
    <source>
        <strain evidence="12 13">DSM 18488</strain>
    </source>
</reference>
<dbReference type="InterPro" id="IPR049142">
    <property type="entry name" value="MS_channel_1st"/>
</dbReference>